<evidence type="ECO:0000259" key="5">
    <source>
        <dbReference type="Pfam" id="PF06439"/>
    </source>
</evidence>
<dbReference type="PANTHER" id="PTHR42749">
    <property type="entry name" value="CELL SHAPE-DETERMINING PROTEIN MREB"/>
    <property type="match status" value="1"/>
</dbReference>
<comment type="caution">
    <text evidence="6">The sequence shown here is derived from an EMBL/GenBank/DDBJ whole genome shotgun (WGS) entry which is preliminary data.</text>
</comment>
<evidence type="ECO:0000313" key="6">
    <source>
        <dbReference type="EMBL" id="GAA4259067.1"/>
    </source>
</evidence>
<accession>A0ABP8DM75</accession>
<dbReference type="PRINTS" id="PR00301">
    <property type="entry name" value="HEATSHOCK70"/>
</dbReference>
<sequence length="666" mass="69249">MDAGRYRLGIDVGTSNTVALVSEPSGRVVPLLFDSSPLLSSAVYAGPDGTLLVGLDAERAAAGHPAGLERNPKRRIDEGSVWLADRAVAVVDLIAALLVRIAGEARRVAGRAPDEVALTHPATWGPVRLATLADAASRAGLAPVRFVPEPVAAASYFAATSERRLPTGRCLVVYDLGAGTFDATVLRAEADGFATLATAGLDDVGGLDIDAVVVAHARAHTGAAAAEWRRLDWPQNPADQRARQQLWAGAKAAKEQLSRHPAVDLHVPLVDAEVRLTREEFDALARPHLDRTAARTLAVLQEAAVPPEMVGGVYLVGGSSRLPLAATVLHRTLRIAPTVLDHPELVVAEGALYGGTPDPVSLAMPVSPAIPVSPPMPPGPDFTVSAPIPTSVTPPTGEPAVPVATAYPVQAPPPAQTPPPVRTPVRQPAVPDTGGGRRGSTTGIAAGFLVILVLVAIVVSAAQLFGDSGGSGAESGPSFTPEWSWSASGTQRLHDDFDSRDLAKAWHPVTGVWSIGDSAMTGFGDVAGWPTVMLDLTLPPDVVVHYRTKMGKDGESDLLLRGADGRYVRVFLDEANNSVAVGDGHLNGRGGADGGDPVTTEPHEISNATWYDVTVEAKGRHYSVTVDGYDLVNYDDARGALSRTGGLGFASNGAGVTFDDVTVVAV</sequence>
<feature type="compositionally biased region" description="Pro residues" evidence="4">
    <location>
        <begin position="411"/>
        <end position="422"/>
    </location>
</feature>
<proteinExistence type="predicted"/>
<dbReference type="Gene3D" id="3.90.640.10">
    <property type="entry name" value="Actin, Chain A, domain 4"/>
    <property type="match status" value="1"/>
</dbReference>
<keyword evidence="7" id="KW-1185">Reference proteome</keyword>
<evidence type="ECO:0000256" key="4">
    <source>
        <dbReference type="SAM" id="MobiDB-lite"/>
    </source>
</evidence>
<dbReference type="Pfam" id="PF06439">
    <property type="entry name" value="3keto-disac_hyd"/>
    <property type="match status" value="1"/>
</dbReference>
<name>A0ABP8DM75_9ACTN</name>
<gene>
    <name evidence="6" type="ORF">GCM10022255_082270</name>
</gene>
<evidence type="ECO:0000313" key="7">
    <source>
        <dbReference type="Proteomes" id="UP001500620"/>
    </source>
</evidence>
<organism evidence="6 7">
    <name type="scientific">Dactylosporangium darangshiense</name>
    <dbReference type="NCBI Taxonomy" id="579108"/>
    <lineage>
        <taxon>Bacteria</taxon>
        <taxon>Bacillati</taxon>
        <taxon>Actinomycetota</taxon>
        <taxon>Actinomycetes</taxon>
        <taxon>Micromonosporales</taxon>
        <taxon>Micromonosporaceae</taxon>
        <taxon>Dactylosporangium</taxon>
    </lineage>
</organism>
<evidence type="ECO:0000256" key="3">
    <source>
        <dbReference type="ARBA" id="ARBA00023186"/>
    </source>
</evidence>
<dbReference type="PANTHER" id="PTHR42749:SF1">
    <property type="entry name" value="CELL SHAPE-DETERMINING PROTEIN MREB"/>
    <property type="match status" value="1"/>
</dbReference>
<feature type="domain" description="3-keto-alpha-glucoside-1,2-lyase/3-keto-2-hydroxy-glucal hydratase" evidence="5">
    <location>
        <begin position="497"/>
        <end position="663"/>
    </location>
</feature>
<dbReference type="InterPro" id="IPR043129">
    <property type="entry name" value="ATPase_NBD"/>
</dbReference>
<evidence type="ECO:0000256" key="1">
    <source>
        <dbReference type="ARBA" id="ARBA00022741"/>
    </source>
</evidence>
<dbReference type="SUPFAM" id="SSF53067">
    <property type="entry name" value="Actin-like ATPase domain"/>
    <property type="match status" value="2"/>
</dbReference>
<dbReference type="InterPro" id="IPR013126">
    <property type="entry name" value="Hsp_70_fam"/>
</dbReference>
<dbReference type="EMBL" id="BAABAT010000034">
    <property type="protein sequence ID" value="GAA4259067.1"/>
    <property type="molecule type" value="Genomic_DNA"/>
</dbReference>
<dbReference type="InterPro" id="IPR010496">
    <property type="entry name" value="AL/BT2_dom"/>
</dbReference>
<dbReference type="Gene3D" id="2.60.120.560">
    <property type="entry name" value="Exo-inulinase, domain 1"/>
    <property type="match status" value="1"/>
</dbReference>
<evidence type="ECO:0000256" key="2">
    <source>
        <dbReference type="ARBA" id="ARBA00022840"/>
    </source>
</evidence>
<feature type="region of interest" description="Disordered" evidence="4">
    <location>
        <begin position="411"/>
        <end position="439"/>
    </location>
</feature>
<reference evidence="7" key="1">
    <citation type="journal article" date="2019" name="Int. J. Syst. Evol. Microbiol.">
        <title>The Global Catalogue of Microorganisms (GCM) 10K type strain sequencing project: providing services to taxonomists for standard genome sequencing and annotation.</title>
        <authorList>
            <consortium name="The Broad Institute Genomics Platform"/>
            <consortium name="The Broad Institute Genome Sequencing Center for Infectious Disease"/>
            <person name="Wu L."/>
            <person name="Ma J."/>
        </authorList>
    </citation>
    <scope>NUCLEOTIDE SEQUENCE [LARGE SCALE GENOMIC DNA]</scope>
    <source>
        <strain evidence="7">JCM 17441</strain>
    </source>
</reference>
<dbReference type="Proteomes" id="UP001500620">
    <property type="component" value="Unassembled WGS sequence"/>
</dbReference>
<protein>
    <recommendedName>
        <fullName evidence="5">3-keto-alpha-glucoside-1,2-lyase/3-keto-2-hydroxy-glucal hydratase domain-containing protein</fullName>
    </recommendedName>
</protein>
<keyword evidence="1" id="KW-0547">Nucleotide-binding</keyword>
<keyword evidence="2" id="KW-0067">ATP-binding</keyword>
<keyword evidence="3" id="KW-0143">Chaperone</keyword>
<dbReference type="Gene3D" id="3.30.420.40">
    <property type="match status" value="2"/>
</dbReference>
<dbReference type="Pfam" id="PF00012">
    <property type="entry name" value="HSP70"/>
    <property type="match status" value="1"/>
</dbReference>